<dbReference type="GO" id="GO:0005886">
    <property type="term" value="C:plasma membrane"/>
    <property type="evidence" value="ECO:0007669"/>
    <property type="project" value="UniProtKB-SubCell"/>
</dbReference>
<dbReference type="GO" id="GO:0034707">
    <property type="term" value="C:chloride channel complex"/>
    <property type="evidence" value="ECO:0007669"/>
    <property type="project" value="UniProtKB-KW"/>
</dbReference>
<protein>
    <recommendedName>
        <fullName evidence="6">Bestrophin homolog</fullName>
    </recommendedName>
</protein>
<keyword evidence="6" id="KW-0868">Chloride</keyword>
<name>A0ABD2KIA7_9BILA</name>
<dbReference type="EMBL" id="JBICBT010000752">
    <property type="protein sequence ID" value="KAL3102666.1"/>
    <property type="molecule type" value="Genomic_DNA"/>
</dbReference>
<gene>
    <name evidence="7" type="ORF">niasHT_029477</name>
</gene>
<keyword evidence="2" id="KW-0812">Transmembrane</keyword>
<comment type="similarity">
    <text evidence="5 6">Belongs to the anion channel-forming bestrophin (TC 1.A.46) family. Calcium-sensitive chloride channel subfamily.</text>
</comment>
<keyword evidence="8" id="KW-1185">Reference proteome</keyword>
<evidence type="ECO:0000313" key="7">
    <source>
        <dbReference type="EMBL" id="KAL3102666.1"/>
    </source>
</evidence>
<dbReference type="InterPro" id="IPR000615">
    <property type="entry name" value="Bestrophin"/>
</dbReference>
<organism evidence="7 8">
    <name type="scientific">Heterodera trifolii</name>
    <dbReference type="NCBI Taxonomy" id="157864"/>
    <lineage>
        <taxon>Eukaryota</taxon>
        <taxon>Metazoa</taxon>
        <taxon>Ecdysozoa</taxon>
        <taxon>Nematoda</taxon>
        <taxon>Chromadorea</taxon>
        <taxon>Rhabditida</taxon>
        <taxon>Tylenchina</taxon>
        <taxon>Tylenchomorpha</taxon>
        <taxon>Tylenchoidea</taxon>
        <taxon>Heteroderidae</taxon>
        <taxon>Heteroderinae</taxon>
        <taxon>Heterodera</taxon>
    </lineage>
</organism>
<proteinExistence type="inferred from homology"/>
<evidence type="ECO:0000256" key="5">
    <source>
        <dbReference type="ARBA" id="ARBA00034769"/>
    </source>
</evidence>
<dbReference type="PANTHER" id="PTHR10736">
    <property type="entry name" value="BESTROPHIN"/>
    <property type="match status" value="1"/>
</dbReference>
<dbReference type="PANTHER" id="PTHR10736:SF20">
    <property type="entry name" value="BESTROPHIN HOMOLOG 22"/>
    <property type="match status" value="1"/>
</dbReference>
<comment type="caution">
    <text evidence="7">The sequence shown here is derived from an EMBL/GenBank/DDBJ whole genome shotgun (WGS) entry which is preliminary data.</text>
</comment>
<comment type="subcellular location">
    <subcellularLocation>
        <location evidence="6">Cell membrane</location>
        <topology evidence="6">Multi-pass membrane protein</topology>
    </subcellularLocation>
    <subcellularLocation>
        <location evidence="1">Membrane</location>
    </subcellularLocation>
</comment>
<dbReference type="InterPro" id="IPR021134">
    <property type="entry name" value="Bestrophin-like"/>
</dbReference>
<evidence type="ECO:0000256" key="6">
    <source>
        <dbReference type="RuleBase" id="RU363126"/>
    </source>
</evidence>
<dbReference type="Pfam" id="PF01062">
    <property type="entry name" value="Bestrophin"/>
    <property type="match status" value="1"/>
</dbReference>
<dbReference type="Proteomes" id="UP001620626">
    <property type="component" value="Unassembled WGS sequence"/>
</dbReference>
<evidence type="ECO:0000256" key="2">
    <source>
        <dbReference type="ARBA" id="ARBA00022692"/>
    </source>
</evidence>
<keyword evidence="6" id="KW-0813">Transport</keyword>
<keyword evidence="6" id="KW-0406">Ion transport</keyword>
<evidence type="ECO:0000256" key="4">
    <source>
        <dbReference type="ARBA" id="ARBA00023136"/>
    </source>
</evidence>
<keyword evidence="4" id="KW-0472">Membrane</keyword>
<reference evidence="7 8" key="1">
    <citation type="submission" date="2024-10" db="EMBL/GenBank/DDBJ databases">
        <authorList>
            <person name="Kim D."/>
        </authorList>
    </citation>
    <scope>NUCLEOTIDE SEQUENCE [LARGE SCALE GENOMIC DNA]</scope>
    <source>
        <strain evidence="7">BH-2024</strain>
    </source>
</reference>
<evidence type="ECO:0000256" key="1">
    <source>
        <dbReference type="ARBA" id="ARBA00004370"/>
    </source>
</evidence>
<dbReference type="AlphaFoldDB" id="A0ABD2KIA7"/>
<keyword evidence="6" id="KW-1003">Cell membrane</keyword>
<evidence type="ECO:0000256" key="3">
    <source>
        <dbReference type="ARBA" id="ARBA00022989"/>
    </source>
</evidence>
<keyword evidence="6" id="KW-0407">Ion channel</keyword>
<evidence type="ECO:0000313" key="8">
    <source>
        <dbReference type="Proteomes" id="UP001620626"/>
    </source>
</evidence>
<keyword evidence="3" id="KW-1133">Transmembrane helix</keyword>
<accession>A0ABD2KIA7</accession>
<sequence length="116" mass="12586">MGLASLMKYDWVDNSCLLYPQPKRGQAITREIGSVSCPSATMIQFIVYVGWMKVAEALLNPLGDDDDDLECSITLFPGGFGHKANAGGQSRDVFWDNDHMCAVVFDGSGTTPPSTH</sequence>
<dbReference type="GO" id="GO:0005254">
    <property type="term" value="F:chloride channel activity"/>
    <property type="evidence" value="ECO:0007669"/>
    <property type="project" value="UniProtKB-KW"/>
</dbReference>
<keyword evidence="6" id="KW-0869">Chloride channel</keyword>
<comment type="function">
    <text evidence="6">Forms chloride channels.</text>
</comment>